<dbReference type="RefSeq" id="WP_114589704.1">
    <property type="nucleotide sequence ID" value="NZ_CP031165.1"/>
</dbReference>
<dbReference type="Gene3D" id="3.40.630.30">
    <property type="match status" value="1"/>
</dbReference>
<feature type="domain" description="BioF2-like acetyltransferase" evidence="1">
    <location>
        <begin position="160"/>
        <end position="310"/>
    </location>
</feature>
<dbReference type="PANTHER" id="PTHR36174:SF1">
    <property type="entry name" value="LIPID II:GLYCINE GLYCYLTRANSFERASE"/>
    <property type="match status" value="1"/>
</dbReference>
<accession>A0A346XRG2</accession>
<dbReference type="Proteomes" id="UP000264006">
    <property type="component" value="Chromosome"/>
</dbReference>
<keyword evidence="3" id="KW-1185">Reference proteome</keyword>
<dbReference type="InterPro" id="IPR038740">
    <property type="entry name" value="BioF2-like_GNAT_dom"/>
</dbReference>
<gene>
    <name evidence="2" type="ORF">DVS28_a0101</name>
</gene>
<dbReference type="AlphaFoldDB" id="A0A346XRG2"/>
<evidence type="ECO:0000313" key="2">
    <source>
        <dbReference type="EMBL" id="AXV04809.1"/>
    </source>
</evidence>
<protein>
    <recommendedName>
        <fullName evidence="1">BioF2-like acetyltransferase domain-containing protein</fullName>
    </recommendedName>
</protein>
<reference evidence="2 3" key="1">
    <citation type="submission" date="2018-09" db="EMBL/GenBank/DDBJ databases">
        <title>Complete genome sequence of Euzebya sp. DY32-46 isolated from seawater of Pacific Ocean.</title>
        <authorList>
            <person name="Xu L."/>
            <person name="Wu Y.-H."/>
            <person name="Xu X.-W."/>
        </authorList>
    </citation>
    <scope>NUCLEOTIDE SEQUENCE [LARGE SCALE GENOMIC DNA]</scope>
    <source>
        <strain evidence="2 3">DY32-46</strain>
    </source>
</reference>
<name>A0A346XRG2_9ACTN</name>
<dbReference type="Pfam" id="PF13480">
    <property type="entry name" value="Acetyltransf_6"/>
    <property type="match status" value="1"/>
</dbReference>
<dbReference type="PANTHER" id="PTHR36174">
    <property type="entry name" value="LIPID II:GLYCINE GLYCYLTRANSFERASE"/>
    <property type="match status" value="1"/>
</dbReference>
<dbReference type="SUPFAM" id="SSF55729">
    <property type="entry name" value="Acyl-CoA N-acyltransferases (Nat)"/>
    <property type="match status" value="1"/>
</dbReference>
<proteinExistence type="predicted"/>
<dbReference type="OrthoDB" id="8109875at2"/>
<organism evidence="2 3">
    <name type="scientific">Euzebya pacifica</name>
    <dbReference type="NCBI Taxonomy" id="1608957"/>
    <lineage>
        <taxon>Bacteria</taxon>
        <taxon>Bacillati</taxon>
        <taxon>Actinomycetota</taxon>
        <taxon>Nitriliruptoria</taxon>
        <taxon>Euzebyales</taxon>
    </lineage>
</organism>
<dbReference type="InterPro" id="IPR050644">
    <property type="entry name" value="PG_Glycine_Bridge_Synth"/>
</dbReference>
<dbReference type="EMBL" id="CP031165">
    <property type="protein sequence ID" value="AXV04809.1"/>
    <property type="molecule type" value="Genomic_DNA"/>
</dbReference>
<dbReference type="KEGG" id="euz:DVS28_a0101"/>
<evidence type="ECO:0000259" key="1">
    <source>
        <dbReference type="Pfam" id="PF13480"/>
    </source>
</evidence>
<dbReference type="InterPro" id="IPR016181">
    <property type="entry name" value="Acyl_CoA_acyltransferase"/>
</dbReference>
<sequence length="361" mass="38472">MNGTRLREVLTPAPPAEWSAVAAADPRTLVSQTPAATRAAARAWGAADGSRLYVFLDGTRAVLPGVRIGLGGAARLASQPAAWGFGGLIADRSLRAGHLAAVLDDLRHRGPAQVHLRPNPLDASLWQEAADGLPVVRPARAGVVDLRDGWERVRDDAFNKGTRRLIRRAEREGVEVRCSATDDDLDAFLLLLRTSVTRWARRDGEVPAVAHLRRSIRDPRRRLQRLRDAIGPSFRLYLASLGDRTVSGALVLQGTNAHYTRGAMDIDAVGNSGATHLLQATAIEAAARAGCAHYHMGDSAAGSGLEAFKRGLGAVPVPYASYRLERLPLSRLEAVARGTARTLFVRTPGPTGPDAKAGASA</sequence>
<evidence type="ECO:0000313" key="3">
    <source>
        <dbReference type="Proteomes" id="UP000264006"/>
    </source>
</evidence>